<dbReference type="Pfam" id="PF13585">
    <property type="entry name" value="CHU_C"/>
    <property type="match status" value="1"/>
</dbReference>
<dbReference type="RefSeq" id="WP_084118926.1">
    <property type="nucleotide sequence ID" value="NZ_LT838813.1"/>
</dbReference>
<organism evidence="3 4">
    <name type="scientific">Aquiflexum balticum DSM 16537</name>
    <dbReference type="NCBI Taxonomy" id="758820"/>
    <lineage>
        <taxon>Bacteria</taxon>
        <taxon>Pseudomonadati</taxon>
        <taxon>Bacteroidota</taxon>
        <taxon>Cytophagia</taxon>
        <taxon>Cytophagales</taxon>
        <taxon>Cyclobacteriaceae</taxon>
        <taxon>Aquiflexum</taxon>
    </lineage>
</organism>
<evidence type="ECO:0000259" key="1">
    <source>
        <dbReference type="Pfam" id="PF01345"/>
    </source>
</evidence>
<feature type="domain" description="DUF11" evidence="1">
    <location>
        <begin position="1217"/>
        <end position="1339"/>
    </location>
</feature>
<dbReference type="NCBIfam" id="TIGR01451">
    <property type="entry name" value="B_ant_repeat"/>
    <property type="match status" value="3"/>
</dbReference>
<keyword evidence="4" id="KW-1185">Reference proteome</keyword>
<dbReference type="InterPro" id="IPR055354">
    <property type="entry name" value="DUF7507"/>
</dbReference>
<evidence type="ECO:0000259" key="2">
    <source>
        <dbReference type="Pfam" id="PF24346"/>
    </source>
</evidence>
<protein>
    <submittedName>
        <fullName evidence="3">Conserved repeat domain-containing protein/gliding motility-associated C-terminal domain-containing protein</fullName>
    </submittedName>
</protein>
<dbReference type="Proteomes" id="UP000192333">
    <property type="component" value="Chromosome I"/>
</dbReference>
<dbReference type="PANTHER" id="PTHR34819">
    <property type="entry name" value="LARGE CYSTEINE-RICH PERIPLASMIC PROTEIN OMCB"/>
    <property type="match status" value="1"/>
</dbReference>
<dbReference type="InterPro" id="IPR001434">
    <property type="entry name" value="OmcB-like_DUF11"/>
</dbReference>
<evidence type="ECO:0000313" key="3">
    <source>
        <dbReference type="EMBL" id="SMD42082.1"/>
    </source>
</evidence>
<dbReference type="STRING" id="758820.SAMN00777080_0619"/>
<proteinExistence type="predicted"/>
<accession>A0A1W2H0B6</accession>
<dbReference type="Gene3D" id="2.60.40.10">
    <property type="entry name" value="Immunoglobulins"/>
    <property type="match status" value="1"/>
</dbReference>
<feature type="domain" description="DUF7507" evidence="2">
    <location>
        <begin position="906"/>
        <end position="994"/>
    </location>
</feature>
<dbReference type="InterPro" id="IPR051172">
    <property type="entry name" value="Chlamydia_OmcB"/>
</dbReference>
<name>A0A1W2H0B6_9BACT</name>
<evidence type="ECO:0000313" key="4">
    <source>
        <dbReference type="Proteomes" id="UP000192333"/>
    </source>
</evidence>
<dbReference type="Pfam" id="PF24346">
    <property type="entry name" value="DUF7507"/>
    <property type="match status" value="2"/>
</dbReference>
<dbReference type="Pfam" id="PF01345">
    <property type="entry name" value="DUF11"/>
    <property type="match status" value="1"/>
</dbReference>
<feature type="domain" description="DUF7507" evidence="2">
    <location>
        <begin position="1009"/>
        <end position="1102"/>
    </location>
</feature>
<dbReference type="NCBIfam" id="TIGR04131">
    <property type="entry name" value="Bac_Flav_CTERM"/>
    <property type="match status" value="1"/>
</dbReference>
<dbReference type="InterPro" id="IPR047589">
    <property type="entry name" value="DUF11_rpt"/>
</dbReference>
<reference evidence="4" key="1">
    <citation type="submission" date="2017-04" db="EMBL/GenBank/DDBJ databases">
        <authorList>
            <person name="Varghese N."/>
            <person name="Submissions S."/>
        </authorList>
    </citation>
    <scope>NUCLEOTIDE SEQUENCE [LARGE SCALE GENOMIC DNA]</scope>
    <source>
        <strain evidence="4">DSM 16537</strain>
    </source>
</reference>
<dbReference type="PANTHER" id="PTHR34819:SF4">
    <property type="entry name" value="LARGE CYSTEINE-RICH PERIPLASMIC PROTEIN OMCB"/>
    <property type="match status" value="1"/>
</dbReference>
<dbReference type="OrthoDB" id="599464at2"/>
<dbReference type="EMBL" id="LT838813">
    <property type="protein sequence ID" value="SMD42082.1"/>
    <property type="molecule type" value="Genomic_DNA"/>
</dbReference>
<gene>
    <name evidence="3" type="ORF">SAMN00777080_0619</name>
</gene>
<sequence>MKMLQINFPHALFMNNVFLVIFIMFLGTVSFAQNDNRVPFSHRVGNPAPQNNIFKIRGDFAIIGNTNLTLVDSTKINNSLNEMKYVDIDGDESTLNSSAATLVFSQENGADPNCSEIIYAGLYWSGRAKPRVGLEFDVITSSEPGNQVESVSNQEQLVYHLDDVNFSTYSMSISRAGSENNRFPRFNFISNAGGDSFAFEFRNLETNPGRYRIGNGSWITLSNQVVETVGNVSILTFDPVEIIDGNMKLTFDRIQRNNVTNGITDLYRNNLNNINLIADGEYTPDIVTTVRFDKRKVKIKGPSSSEYSVVTATNNNIIYPFNDLEDMYVGYVDVTQYVKENGIGEYTVADIALTEGNGGPVGYYGHWGIIVVYENSKMNWRDVTVFDGYSFVLSPDGFSPTSGELKIEGFNAVQNGPVNLKLGVMGGEGERGLSGDFLEMRNAANSDWVRLRHPLNSTNNFFNSSIYTPVRDNGGNLVANPRNPELLNNTGIDIAMWDVPNPNNEIIANGQTSTTFRYGSRSDIYNIYAIAFSVDSYVPEIQGFKEIVSINGQPATENPTIRPGEEIAYSLEIKNLGTEGIVDGKIIIPIPFTTTFVSADFEAFFTPTNSKAPYFDPNLGATGSVVWEIGDLPLMVDINELLARLSLTLKVTEDCFILSAPQCFPFISLTGSMSGKGQISQTEFSGIPFTQGFLEGDCLGEPIKEPLVVNIVGVEEFVQQNCGDFDLFNEFFFCNINPEEGIAVSEIKDSFPVGIKFYDGTDVTKATEFTPENPFPAVSGTYYAIPENSSDCVFEFNIEVSIVITNPASSGSDKFDFCLGDEIPNFNTIVLPSNFEEDGQYTVFFYADEQGGSPELGFEIDGSVTGTYVFWVAEGLTSECVGPRLPVTVTVNNCGLEFEKTGTSVDVDGNGFINAGDKITYTFTVKNIGDVTLTNVTIDDPKVTVIGGPLESLEPGESDSTTFSAEYILTQADIDFGSFTNTATAAGDFKGNEVNATDEDVQIFPLIGNLSVEKTAVEESFSAVDDVVNYIIKVTNTGNIELFNILVTDPLTGFEATIPSLMPGEVATFETAYVIQLNDVLAGAVENVVFVTSEDSNGDPINVEDSETVGAILKVIIANDDEFGEFPASYGGILGNILGNDLLNGSPVNFEEVNFEFIELDGVIGLLTNEEGELSLLPGVNEAREYTLKYILRESLNPTNTDEAFVTFRLLESDVSLAVTKTSNNIEIFEGDEFEYEIVVTNLGETDATEVEVIDELPNSVTYVNSRFTASVSGITVNTQVTGSRVQFNIPLLPAGANVVLVIRVKANALTGDNPISITNRVSVTSAETDVNLDDNEADDQNQINPFFIPNVITPNGDGKNDRFVIKGLQKFSRTEIVIFNRYGDHVYENQQYENDWSAQGQVAGTYFYVLKGTDTEGRIHEFKGWIQVIKN</sequence>
<dbReference type="InterPro" id="IPR013783">
    <property type="entry name" value="Ig-like_fold"/>
</dbReference>
<dbReference type="InterPro" id="IPR026341">
    <property type="entry name" value="T9SS_type_B"/>
</dbReference>